<protein>
    <submittedName>
        <fullName evidence="2">Glycosyltransferase</fullName>
    </submittedName>
</protein>
<dbReference type="PANTHER" id="PTHR43685:SF2">
    <property type="entry name" value="GLYCOSYLTRANSFERASE 2-LIKE DOMAIN-CONTAINING PROTEIN"/>
    <property type="match status" value="1"/>
</dbReference>
<dbReference type="InterPro" id="IPR001173">
    <property type="entry name" value="Glyco_trans_2-like"/>
</dbReference>
<dbReference type="InterPro" id="IPR050834">
    <property type="entry name" value="Glycosyltransf_2"/>
</dbReference>
<gene>
    <name evidence="2" type="ORF">EAT49_15880</name>
</gene>
<dbReference type="CDD" id="cd00761">
    <property type="entry name" value="Glyco_tranf_GTA_type"/>
    <property type="match status" value="1"/>
</dbReference>
<proteinExistence type="predicted"/>
<dbReference type="EMBL" id="RDRB01000008">
    <property type="protein sequence ID" value="ROT99092.1"/>
    <property type="molecule type" value="Genomic_DNA"/>
</dbReference>
<reference evidence="2 3" key="1">
    <citation type="submission" date="2018-10" db="EMBL/GenBank/DDBJ databases">
        <title>Histidinibacterium lentulum gen. nov., sp. nov., a marine bacterium from the culture broth of Picochlorum sp. 122.</title>
        <authorList>
            <person name="Wang G."/>
        </authorList>
    </citation>
    <scope>NUCLEOTIDE SEQUENCE [LARGE SCALE GENOMIC DNA]</scope>
    <source>
        <strain evidence="2 3">B17</strain>
    </source>
</reference>
<accession>A0A3N2QV93</accession>
<dbReference type="PANTHER" id="PTHR43685">
    <property type="entry name" value="GLYCOSYLTRANSFERASE"/>
    <property type="match status" value="1"/>
</dbReference>
<evidence type="ECO:0000313" key="2">
    <source>
        <dbReference type="EMBL" id="ROT99092.1"/>
    </source>
</evidence>
<comment type="caution">
    <text evidence="2">The sequence shown here is derived from an EMBL/GenBank/DDBJ whole genome shotgun (WGS) entry which is preliminary data.</text>
</comment>
<dbReference type="InterPro" id="IPR029044">
    <property type="entry name" value="Nucleotide-diphossugar_trans"/>
</dbReference>
<name>A0A3N2QV93_9RHOB</name>
<feature type="domain" description="Glycosyltransferase 2-like" evidence="1">
    <location>
        <begin position="9"/>
        <end position="137"/>
    </location>
</feature>
<dbReference type="GO" id="GO:0016740">
    <property type="term" value="F:transferase activity"/>
    <property type="evidence" value="ECO:0007669"/>
    <property type="project" value="UniProtKB-KW"/>
</dbReference>
<dbReference type="RefSeq" id="WP_123643276.1">
    <property type="nucleotide sequence ID" value="NZ_ML119088.1"/>
</dbReference>
<sequence length="331" mass="36061">MPIAESDISILIPTYRYREKVGRAVDAALASGAGEIIVTDDRSGDGTIELLAGYDDPRLRVYENARNLGLWENHLAALGYATKPWIKFIQADDYLLPGGLSHYAAAADAAVSVVWSNPLVIEDATGATRQNHKVTQPWRLDGEAYLDLAIRSCWVLGSPSQVLVRADALPRDPAAWITEISADVVFGAIAASRGDVVLLPTGGVVHTEHAGQDSNTQGTLRGLRRLVATVRYLRDRPEPAVRRFGTLWAAALRRTTWRTALSGILRSDMGPAEALGLALRAERCGLGSLADPRDRRRIREGRAFRRHDRQPHDIDAILTRAGIAPARSAAE</sequence>
<evidence type="ECO:0000313" key="3">
    <source>
        <dbReference type="Proteomes" id="UP000268016"/>
    </source>
</evidence>
<dbReference type="OrthoDB" id="5291101at2"/>
<dbReference type="Gene3D" id="3.90.550.10">
    <property type="entry name" value="Spore Coat Polysaccharide Biosynthesis Protein SpsA, Chain A"/>
    <property type="match status" value="1"/>
</dbReference>
<dbReference type="SUPFAM" id="SSF53448">
    <property type="entry name" value="Nucleotide-diphospho-sugar transferases"/>
    <property type="match status" value="1"/>
</dbReference>
<dbReference type="AlphaFoldDB" id="A0A3N2QV93"/>
<dbReference type="Proteomes" id="UP000268016">
    <property type="component" value="Unassembled WGS sequence"/>
</dbReference>
<keyword evidence="2" id="KW-0808">Transferase</keyword>
<organism evidence="2 3">
    <name type="scientific">Histidinibacterium lentulum</name>
    <dbReference type="NCBI Taxonomy" id="2480588"/>
    <lineage>
        <taxon>Bacteria</taxon>
        <taxon>Pseudomonadati</taxon>
        <taxon>Pseudomonadota</taxon>
        <taxon>Alphaproteobacteria</taxon>
        <taxon>Rhodobacterales</taxon>
        <taxon>Paracoccaceae</taxon>
        <taxon>Histidinibacterium</taxon>
    </lineage>
</organism>
<evidence type="ECO:0000259" key="1">
    <source>
        <dbReference type="Pfam" id="PF00535"/>
    </source>
</evidence>
<keyword evidence="3" id="KW-1185">Reference proteome</keyword>
<dbReference type="Pfam" id="PF00535">
    <property type="entry name" value="Glycos_transf_2"/>
    <property type="match status" value="1"/>
</dbReference>